<dbReference type="EMBL" id="QXJK01000001">
    <property type="protein sequence ID" value="RIX36965.1"/>
    <property type="molecule type" value="Genomic_DNA"/>
</dbReference>
<organism evidence="4 5">
    <name type="scientific">Corynebacterium falsenii</name>
    <dbReference type="NCBI Taxonomy" id="108486"/>
    <lineage>
        <taxon>Bacteria</taxon>
        <taxon>Bacillati</taxon>
        <taxon>Actinomycetota</taxon>
        <taxon>Actinomycetes</taxon>
        <taxon>Mycobacteriales</taxon>
        <taxon>Corynebacteriaceae</taxon>
        <taxon>Corynebacterium</taxon>
    </lineage>
</organism>
<dbReference type="Gene3D" id="3.40.50.720">
    <property type="entry name" value="NAD(P)-binding Rossmann-like Domain"/>
    <property type="match status" value="1"/>
</dbReference>
<evidence type="ECO:0000256" key="2">
    <source>
        <dbReference type="RuleBase" id="RU364082"/>
    </source>
</evidence>
<evidence type="ECO:0000256" key="1">
    <source>
        <dbReference type="ARBA" id="ARBA00010944"/>
    </source>
</evidence>
<gene>
    <name evidence="4" type="ORF">D3M95_00665</name>
</gene>
<dbReference type="Gene3D" id="3.90.25.10">
    <property type="entry name" value="UDP-galactose 4-epimerase, domain 1"/>
    <property type="match status" value="1"/>
</dbReference>
<dbReference type="PANTHER" id="PTHR10491:SF4">
    <property type="entry name" value="METHIONINE ADENOSYLTRANSFERASE 2 SUBUNIT BETA"/>
    <property type="match status" value="1"/>
</dbReference>
<protein>
    <recommendedName>
        <fullName evidence="2">dTDP-4-dehydrorhamnose reductase</fullName>
        <ecNumber evidence="2">1.1.1.133</ecNumber>
    </recommendedName>
</protein>
<keyword evidence="2" id="KW-0521">NADP</keyword>
<dbReference type="STRING" id="1451189.CFAL_09025"/>
<dbReference type="InterPro" id="IPR029903">
    <property type="entry name" value="RmlD-like-bd"/>
</dbReference>
<keyword evidence="2" id="KW-0560">Oxidoreductase</keyword>
<dbReference type="InterPro" id="IPR036291">
    <property type="entry name" value="NAD(P)-bd_dom_sf"/>
</dbReference>
<proteinExistence type="inferred from homology"/>
<dbReference type="PANTHER" id="PTHR10491">
    <property type="entry name" value="DTDP-4-DEHYDRORHAMNOSE REDUCTASE"/>
    <property type="match status" value="1"/>
</dbReference>
<keyword evidence="5" id="KW-1185">Reference proteome</keyword>
<dbReference type="GO" id="GO:0008831">
    <property type="term" value="F:dTDP-4-dehydrorhamnose reductase activity"/>
    <property type="evidence" value="ECO:0007669"/>
    <property type="project" value="UniProtKB-EC"/>
</dbReference>
<accession>A0A418QAV5</accession>
<evidence type="ECO:0000313" key="5">
    <source>
        <dbReference type="Proteomes" id="UP000285278"/>
    </source>
</evidence>
<reference evidence="4 5" key="1">
    <citation type="submission" date="2018-09" db="EMBL/GenBank/DDBJ databases">
        <title>Optimization and identification of Corynebacterium falsenii FN1-14 from fish paste.</title>
        <authorList>
            <person name="Daroonpunt R."/>
            <person name="Tanasupawat S."/>
        </authorList>
    </citation>
    <scope>NUCLEOTIDE SEQUENCE [LARGE SCALE GENOMIC DNA]</scope>
    <source>
        <strain evidence="4 5">FN1-14</strain>
    </source>
</reference>
<comment type="function">
    <text evidence="2">Catalyzes the reduction of dTDP-6-deoxy-L-lyxo-4-hexulose to yield dTDP-L-rhamnose.</text>
</comment>
<comment type="pathway">
    <text evidence="2">Carbohydrate biosynthesis; dTDP-L-rhamnose biosynthesis.</text>
</comment>
<dbReference type="AlphaFoldDB" id="A0A418QAV5"/>
<evidence type="ECO:0000259" key="3">
    <source>
        <dbReference type="Pfam" id="PF04321"/>
    </source>
</evidence>
<dbReference type="Proteomes" id="UP000285278">
    <property type="component" value="Unassembled WGS sequence"/>
</dbReference>
<dbReference type="CDD" id="cd05254">
    <property type="entry name" value="dTDP_HR_like_SDR_e"/>
    <property type="match status" value="1"/>
</dbReference>
<dbReference type="SUPFAM" id="SSF51735">
    <property type="entry name" value="NAD(P)-binding Rossmann-fold domains"/>
    <property type="match status" value="1"/>
</dbReference>
<dbReference type="InterPro" id="IPR005913">
    <property type="entry name" value="dTDP_dehydrorham_reduct"/>
</dbReference>
<evidence type="ECO:0000313" key="4">
    <source>
        <dbReference type="EMBL" id="RIX36965.1"/>
    </source>
</evidence>
<dbReference type="EC" id="1.1.1.133" evidence="2"/>
<dbReference type="Pfam" id="PF04321">
    <property type="entry name" value="RmlD_sub_bind"/>
    <property type="match status" value="1"/>
</dbReference>
<comment type="similarity">
    <text evidence="1 2">Belongs to the dTDP-4-dehydrorhamnose reductase family.</text>
</comment>
<dbReference type="UniPathway" id="UPA00124"/>
<dbReference type="OrthoDB" id="9803892at2"/>
<dbReference type="GO" id="GO:0019305">
    <property type="term" value="P:dTDP-rhamnose biosynthetic process"/>
    <property type="evidence" value="ECO:0007669"/>
    <property type="project" value="UniProtKB-UniPathway"/>
</dbReference>
<sequence length="284" mass="29779">MVVGAAGQVGSAIVRLVPDAVAVTRAEVDLADPGSLSSLPSLYSTPPAGPAPILINAAAFTAVDAAEDADKTDTVWAVNAEAPARLAALGIPIIHISTDYVFNGELPVGRENAVDAPTDPINAYGRSKLAGEQAVLEQGGHVVRTSWVYSGPAHPSRDFVGTMLRLAENGVDPGVVDDQYGRPSEAGMVASAIVNLAQHIAQGKDVPRILHAAGAGPVITWYEFARRIFALGGHDPDRVRPIPTSEYPTQAPRPANSALDISEWERAGLQPLPAWQGSLERALR</sequence>
<comment type="caution">
    <text evidence="4">The sequence shown here is derived from an EMBL/GenBank/DDBJ whole genome shotgun (WGS) entry which is preliminary data.</text>
</comment>
<feature type="domain" description="RmlD-like substrate binding" evidence="3">
    <location>
        <begin position="1"/>
        <end position="283"/>
    </location>
</feature>
<name>A0A418QAV5_9CORY</name>